<dbReference type="EMBL" id="JAKKSL010000003">
    <property type="protein sequence ID" value="MCI2284595.1"/>
    <property type="molecule type" value="Genomic_DNA"/>
</dbReference>
<dbReference type="PANTHER" id="PTHR30329">
    <property type="entry name" value="STATOR ELEMENT OF FLAGELLAR MOTOR COMPLEX"/>
    <property type="match status" value="1"/>
</dbReference>
<evidence type="ECO:0000313" key="11">
    <source>
        <dbReference type="Proteomes" id="UP001139646"/>
    </source>
</evidence>
<comment type="subcellular location">
    <subcellularLocation>
        <location evidence="1">Cell membrane</location>
        <topology evidence="1">Single-pass membrane protein</topology>
    </subcellularLocation>
</comment>
<dbReference type="CDD" id="cd07185">
    <property type="entry name" value="OmpA_C-like"/>
    <property type="match status" value="1"/>
</dbReference>
<evidence type="ECO:0000313" key="10">
    <source>
        <dbReference type="EMBL" id="MCI2284595.1"/>
    </source>
</evidence>
<dbReference type="Proteomes" id="UP001139646">
    <property type="component" value="Unassembled WGS sequence"/>
</dbReference>
<reference evidence="10" key="1">
    <citation type="submission" date="2022-01" db="EMBL/GenBank/DDBJ databases">
        <title>Colwellia maritima, isolated from seawater.</title>
        <authorList>
            <person name="Kristyanto S."/>
            <person name="Jung J."/>
            <person name="Jeon C.O."/>
        </authorList>
    </citation>
    <scope>NUCLEOTIDE SEQUENCE</scope>
    <source>
        <strain evidence="10">MSW7</strain>
    </source>
</reference>
<dbReference type="InterPro" id="IPR036737">
    <property type="entry name" value="OmpA-like_sf"/>
</dbReference>
<organism evidence="10 11">
    <name type="scientific">Colwellia maritima</name>
    <dbReference type="NCBI Taxonomy" id="2912588"/>
    <lineage>
        <taxon>Bacteria</taxon>
        <taxon>Pseudomonadati</taxon>
        <taxon>Pseudomonadota</taxon>
        <taxon>Gammaproteobacteria</taxon>
        <taxon>Alteromonadales</taxon>
        <taxon>Colwelliaceae</taxon>
        <taxon>Colwellia</taxon>
    </lineage>
</organism>
<evidence type="ECO:0000256" key="1">
    <source>
        <dbReference type="ARBA" id="ARBA00004162"/>
    </source>
</evidence>
<evidence type="ECO:0000256" key="5">
    <source>
        <dbReference type="ARBA" id="ARBA00022989"/>
    </source>
</evidence>
<dbReference type="Gene3D" id="3.30.1330.60">
    <property type="entry name" value="OmpA-like domain"/>
    <property type="match status" value="1"/>
</dbReference>
<protein>
    <submittedName>
        <fullName evidence="10">OmpA family protein</fullName>
    </submittedName>
</protein>
<evidence type="ECO:0000256" key="4">
    <source>
        <dbReference type="ARBA" id="ARBA00022692"/>
    </source>
</evidence>
<evidence type="ECO:0000256" key="2">
    <source>
        <dbReference type="ARBA" id="ARBA00008914"/>
    </source>
</evidence>
<dbReference type="PROSITE" id="PS51123">
    <property type="entry name" value="OMPA_2"/>
    <property type="match status" value="1"/>
</dbReference>
<evidence type="ECO:0000256" key="7">
    <source>
        <dbReference type="PROSITE-ProRule" id="PRU00473"/>
    </source>
</evidence>
<name>A0ABS9X3C1_9GAMM</name>
<dbReference type="Pfam" id="PF00691">
    <property type="entry name" value="OmpA"/>
    <property type="match status" value="1"/>
</dbReference>
<dbReference type="RefSeq" id="WP_242287077.1">
    <property type="nucleotide sequence ID" value="NZ_JAKKSL010000003.1"/>
</dbReference>
<keyword evidence="4 8" id="KW-0812">Transmembrane</keyword>
<keyword evidence="3" id="KW-1003">Cell membrane</keyword>
<feature type="domain" description="OmpA-like" evidence="9">
    <location>
        <begin position="145"/>
        <end position="265"/>
    </location>
</feature>
<sequence length="324" mass="36220">MKRFRKRRDSIEHDNVHRWLVSYADYMTLLFALFVVLYAMAMVNEKPFETITESVGRVFQANEIKPKNRGHGDDILDVNSSKTNKRLFGNGILEDAGPELLEGEQTLSNISDARVGSNLTSLETELHTALYELIESGFAQLQIDGDWLEIELNSALLFPSGSSSATNSAESILGVIFDVIGESSNFVRIRGYTDDQMINNEIFSSNWELSVARATAILRVLEKQGMTPARMAIEGYGQYYPTADNSTSQGRAKNRKVVVAISKYGLEKSNLLNTPAIKIEEVEAVTNEAISEEKENEIQVIRLPNGGIRISTRKENENMSENKN</sequence>
<comment type="similarity">
    <text evidence="2">Belongs to the MotB family.</text>
</comment>
<keyword evidence="6 7" id="KW-0472">Membrane</keyword>
<dbReference type="PANTHER" id="PTHR30329:SF20">
    <property type="entry name" value="EXPORTED PROTEIN"/>
    <property type="match status" value="1"/>
</dbReference>
<dbReference type="InterPro" id="IPR025713">
    <property type="entry name" value="MotB-like_N_dom"/>
</dbReference>
<evidence type="ECO:0000256" key="6">
    <source>
        <dbReference type="ARBA" id="ARBA00023136"/>
    </source>
</evidence>
<dbReference type="PRINTS" id="PR01023">
    <property type="entry name" value="NAFLGMOTY"/>
</dbReference>
<feature type="transmembrane region" description="Helical" evidence="8">
    <location>
        <begin position="20"/>
        <end position="41"/>
    </location>
</feature>
<proteinExistence type="inferred from homology"/>
<keyword evidence="11" id="KW-1185">Reference proteome</keyword>
<evidence type="ECO:0000259" key="9">
    <source>
        <dbReference type="PROSITE" id="PS51123"/>
    </source>
</evidence>
<dbReference type="SUPFAM" id="SSF103088">
    <property type="entry name" value="OmpA-like"/>
    <property type="match status" value="1"/>
</dbReference>
<dbReference type="InterPro" id="IPR006665">
    <property type="entry name" value="OmpA-like"/>
</dbReference>
<dbReference type="InterPro" id="IPR050330">
    <property type="entry name" value="Bact_OuterMem_StrucFunc"/>
</dbReference>
<comment type="caution">
    <text evidence="10">The sequence shown here is derived from an EMBL/GenBank/DDBJ whole genome shotgun (WGS) entry which is preliminary data.</text>
</comment>
<keyword evidence="5 8" id="KW-1133">Transmembrane helix</keyword>
<accession>A0ABS9X3C1</accession>
<gene>
    <name evidence="10" type="ORF">L3081_15835</name>
</gene>
<dbReference type="Pfam" id="PF13677">
    <property type="entry name" value="MotB_plug"/>
    <property type="match status" value="1"/>
</dbReference>
<evidence type="ECO:0000256" key="8">
    <source>
        <dbReference type="SAM" id="Phobius"/>
    </source>
</evidence>
<evidence type="ECO:0000256" key="3">
    <source>
        <dbReference type="ARBA" id="ARBA00022475"/>
    </source>
</evidence>